<reference evidence="3" key="2">
    <citation type="journal article" date="2022" name="Nat. Microbiol.">
        <title>A closed Candidatus Odinarchaeum chromosome exposes Asgard archaeal viruses.</title>
        <authorList>
            <person name="Tamarit D."/>
            <person name="Caceres E.F."/>
            <person name="Krupovic M."/>
            <person name="Nijland R."/>
            <person name="Eme L."/>
            <person name="Robinson N.P."/>
            <person name="Ettema T.J.G."/>
        </authorList>
    </citation>
    <scope>NUCLEOTIDE SEQUENCE</scope>
    <source>
        <strain evidence="3">LCB_4</strain>
    </source>
</reference>
<dbReference type="Gene3D" id="3.40.50.300">
    <property type="entry name" value="P-loop containing nucleotide triphosphate hydrolases"/>
    <property type="match status" value="1"/>
</dbReference>
<dbReference type="PRINTS" id="PR00449">
    <property type="entry name" value="RASTRNSFRMNG"/>
</dbReference>
<name>A0AAF0D1R1_ODILC</name>
<dbReference type="SUPFAM" id="SSF52540">
    <property type="entry name" value="P-loop containing nucleoside triphosphate hydrolases"/>
    <property type="match status" value="1"/>
</dbReference>
<dbReference type="PROSITE" id="PS51419">
    <property type="entry name" value="RAB"/>
    <property type="match status" value="1"/>
</dbReference>
<sequence length="196" mass="22121">MPSRDQDGRLVFKVVYWGPSLGGKTTSVKWLHANEGNLVEGNLQSITDPTGRTLFFDRMTAGVAGVKFQIWTVAGQKRHKYQRKVILQGVDGIVFVWDSSPDQLDENIWSLDELKEFLDGLVGTEIPFIVMLNKRDLPNAIPKEKVKGILAQYGFPASVIYETVAVTGENVRRAFIQICREAVLKYYQKITNKVKC</sequence>
<evidence type="ECO:0000256" key="1">
    <source>
        <dbReference type="ARBA" id="ARBA00022741"/>
    </source>
</evidence>
<dbReference type="Pfam" id="PF00025">
    <property type="entry name" value="Arf"/>
    <property type="match status" value="1"/>
</dbReference>
<keyword evidence="2" id="KW-0342">GTP-binding</keyword>
<proteinExistence type="predicted"/>
<dbReference type="AlphaFoldDB" id="A0AAF0D1R1"/>
<protein>
    <submittedName>
        <fullName evidence="3">ADP-ribosylation factor-like protein</fullName>
    </submittedName>
</protein>
<keyword evidence="1" id="KW-0547">Nucleotide-binding</keyword>
<dbReference type="Proteomes" id="UP000186851">
    <property type="component" value="Chromosome"/>
</dbReference>
<organism evidence="3 4">
    <name type="scientific">Odinarchaeota yellowstonii (strain LCB_4)</name>
    <dbReference type="NCBI Taxonomy" id="1841599"/>
    <lineage>
        <taxon>Archaea</taxon>
        <taxon>Promethearchaeati</taxon>
        <taxon>Candidatus Odinarchaeota</taxon>
        <taxon>Candidatus Odinarchaeia</taxon>
        <taxon>Candidatus Odinarchaeales</taxon>
        <taxon>Candidatus Odinarchaeaceae</taxon>
        <taxon>Candidatus Odinarchaeum</taxon>
    </lineage>
</organism>
<dbReference type="GO" id="GO:0003924">
    <property type="term" value="F:GTPase activity"/>
    <property type="evidence" value="ECO:0007669"/>
    <property type="project" value="InterPro"/>
</dbReference>
<dbReference type="GO" id="GO:0005525">
    <property type="term" value="F:GTP binding"/>
    <property type="evidence" value="ECO:0007669"/>
    <property type="project" value="UniProtKB-KW"/>
</dbReference>
<dbReference type="PANTHER" id="PTHR42708">
    <property type="entry name" value="ATP/GTP-BINDING PROTEIN-RELATED"/>
    <property type="match status" value="1"/>
</dbReference>
<reference evidence="3" key="1">
    <citation type="journal article" date="2017" name="Nature">
        <title>Asgard archaea illuminate the origin of eukaryotic cellular complexity.</title>
        <authorList>
            <person name="Zaremba-Niedzwiedzka K."/>
            <person name="Caceres E.F."/>
            <person name="Saw J.H."/>
            <person name="Backstrom D."/>
            <person name="Juzokaite L."/>
            <person name="Vancaester E."/>
            <person name="Seitz K.W."/>
            <person name="Anantharaman K."/>
            <person name="Starnawski P."/>
            <person name="Kjeldsen K.U."/>
            <person name="Scott M.B."/>
            <person name="Nunoura T."/>
            <person name="Banfield J.F."/>
            <person name="Schramm A."/>
            <person name="Baker B.J."/>
            <person name="Spang A."/>
            <person name="Ettema T.J.G."/>
        </authorList>
    </citation>
    <scope>NUCLEOTIDE SEQUENCE</scope>
    <source>
        <strain evidence="3">LCB_4</strain>
    </source>
</reference>
<gene>
    <name evidence="3" type="ORF">OdinLCB4_006080</name>
</gene>
<dbReference type="PANTHER" id="PTHR42708:SF1">
    <property type="entry name" value="GLIDING MOTILITY PROTEIN MGLA"/>
    <property type="match status" value="1"/>
</dbReference>
<dbReference type="EMBL" id="CP091871">
    <property type="protein sequence ID" value="WEU40037.1"/>
    <property type="molecule type" value="Genomic_DNA"/>
</dbReference>
<evidence type="ECO:0000313" key="3">
    <source>
        <dbReference type="EMBL" id="WEU40037.1"/>
    </source>
</evidence>
<accession>A0AAF0D1R1</accession>
<dbReference type="InterPro" id="IPR006689">
    <property type="entry name" value="Small_GTPase_ARF/SAR"/>
</dbReference>
<dbReference type="SMART" id="SM00175">
    <property type="entry name" value="RAB"/>
    <property type="match status" value="1"/>
</dbReference>
<evidence type="ECO:0000256" key="2">
    <source>
        <dbReference type="ARBA" id="ARBA00023134"/>
    </source>
</evidence>
<dbReference type="KEGG" id="oyw:OdinLCB4_006080"/>
<evidence type="ECO:0000313" key="4">
    <source>
        <dbReference type="Proteomes" id="UP000186851"/>
    </source>
</evidence>
<dbReference type="InterPro" id="IPR052705">
    <property type="entry name" value="Gliding_Motility_GTPase"/>
</dbReference>
<dbReference type="InterPro" id="IPR027417">
    <property type="entry name" value="P-loop_NTPase"/>
</dbReference>